<dbReference type="InterPro" id="IPR016181">
    <property type="entry name" value="Acyl_CoA_acyltransferase"/>
</dbReference>
<feature type="domain" description="N-acetyltransferase" evidence="3">
    <location>
        <begin position="138"/>
        <end position="282"/>
    </location>
</feature>
<gene>
    <name evidence="4" type="ordered locus">Deipe_2724</name>
</gene>
<dbReference type="PROSITE" id="PS51186">
    <property type="entry name" value="GNAT"/>
    <property type="match status" value="1"/>
</dbReference>
<dbReference type="InterPro" id="IPR050832">
    <property type="entry name" value="Bact_Acetyltransf"/>
</dbReference>
<dbReference type="eggNOG" id="COG0456">
    <property type="taxonomic scope" value="Bacteria"/>
</dbReference>
<dbReference type="Proteomes" id="UP000010467">
    <property type="component" value="Chromosome"/>
</dbReference>
<dbReference type="EMBL" id="CP003382">
    <property type="protein sequence ID" value="AFZ68188.1"/>
    <property type="molecule type" value="Genomic_DNA"/>
</dbReference>
<dbReference type="GO" id="GO:0016747">
    <property type="term" value="F:acyltransferase activity, transferring groups other than amino-acyl groups"/>
    <property type="evidence" value="ECO:0007669"/>
    <property type="project" value="InterPro"/>
</dbReference>
<dbReference type="KEGG" id="dpd:Deipe_2724"/>
<dbReference type="OrthoDB" id="58299at2"/>
<evidence type="ECO:0000256" key="1">
    <source>
        <dbReference type="ARBA" id="ARBA00022679"/>
    </source>
</evidence>
<keyword evidence="1 4" id="KW-0808">Transferase</keyword>
<dbReference type="HOGENOM" id="CLU_989849_0_0_0"/>
<keyword evidence="2" id="KW-0012">Acyltransferase</keyword>
<evidence type="ECO:0000313" key="5">
    <source>
        <dbReference type="Proteomes" id="UP000010467"/>
    </source>
</evidence>
<dbReference type="AlphaFoldDB" id="L0A2S9"/>
<reference evidence="5" key="1">
    <citation type="submission" date="2012-03" db="EMBL/GenBank/DDBJ databases">
        <title>Complete sequence of chromosome of Deinococcus peraridilitoris DSM 19664.</title>
        <authorList>
            <person name="Lucas S."/>
            <person name="Copeland A."/>
            <person name="Lapidus A."/>
            <person name="Glavina del Rio T."/>
            <person name="Dalin E."/>
            <person name="Tice H."/>
            <person name="Bruce D."/>
            <person name="Goodwin L."/>
            <person name="Pitluck S."/>
            <person name="Peters L."/>
            <person name="Mikhailova N."/>
            <person name="Lu M."/>
            <person name="Kyrpides N."/>
            <person name="Mavromatis K."/>
            <person name="Ivanova N."/>
            <person name="Brettin T."/>
            <person name="Detter J.C."/>
            <person name="Han C."/>
            <person name="Larimer F."/>
            <person name="Land M."/>
            <person name="Hauser L."/>
            <person name="Markowitz V."/>
            <person name="Cheng J.-F."/>
            <person name="Hugenholtz P."/>
            <person name="Woyke T."/>
            <person name="Wu D."/>
            <person name="Pukall R."/>
            <person name="Steenblock K."/>
            <person name="Brambilla E."/>
            <person name="Klenk H.-P."/>
            <person name="Eisen J.A."/>
        </authorList>
    </citation>
    <scope>NUCLEOTIDE SEQUENCE [LARGE SCALE GENOMIC DNA]</scope>
    <source>
        <strain evidence="5">DSM 19664 / LMG 22246 / CIP 109416 / KR-200</strain>
    </source>
</reference>
<dbReference type="SUPFAM" id="SSF55729">
    <property type="entry name" value="Acyl-CoA N-acyltransferases (Nat)"/>
    <property type="match status" value="1"/>
</dbReference>
<dbReference type="PATRIC" id="fig|937777.3.peg.2737"/>
<dbReference type="RefSeq" id="WP_015236490.1">
    <property type="nucleotide sequence ID" value="NC_019793.1"/>
</dbReference>
<dbReference type="PANTHER" id="PTHR43877">
    <property type="entry name" value="AMINOALKYLPHOSPHONATE N-ACETYLTRANSFERASE-RELATED-RELATED"/>
    <property type="match status" value="1"/>
</dbReference>
<dbReference type="CDD" id="cd04301">
    <property type="entry name" value="NAT_SF"/>
    <property type="match status" value="1"/>
</dbReference>
<dbReference type="STRING" id="937777.Deipe_2724"/>
<dbReference type="Gene3D" id="3.40.630.30">
    <property type="match status" value="2"/>
</dbReference>
<accession>L0A2S9</accession>
<evidence type="ECO:0000313" key="4">
    <source>
        <dbReference type="EMBL" id="AFZ68188.1"/>
    </source>
</evidence>
<evidence type="ECO:0000259" key="3">
    <source>
        <dbReference type="PROSITE" id="PS51186"/>
    </source>
</evidence>
<sequence>MIRPMRQGDARALLSLLEWMDAQPEREVLAPEPRTVADLCWDREGKHGLVRLGRQGQLRAYCALTPFEGGGHILEGPVGRGPFRSLLKRALRRASDSVYAFCAQDNMPAREALEEAGFWALHTTDFYRLPRIDASRRPTLPEGTHLEGRCDFTTYRQLYRCADDSWSARLGWSATEFRAHLAREDLRLLVLRRDAKVAGFAELELGHITRLTYLAVHPAERGRGYGGLLLQAAAQQAFADPSTTELQVRAHDHEVAARRLYLAHGFTPCRSVVTYLYDTALK</sequence>
<protein>
    <submittedName>
        <fullName evidence="4">Acetyltransferase</fullName>
    </submittedName>
</protein>
<name>L0A2S9_DEIPD</name>
<organism evidence="4 5">
    <name type="scientific">Deinococcus peraridilitoris (strain DSM 19664 / LMG 22246 / CIP 109416 / KR-200)</name>
    <dbReference type="NCBI Taxonomy" id="937777"/>
    <lineage>
        <taxon>Bacteria</taxon>
        <taxon>Thermotogati</taxon>
        <taxon>Deinococcota</taxon>
        <taxon>Deinococci</taxon>
        <taxon>Deinococcales</taxon>
        <taxon>Deinococcaceae</taxon>
        <taxon>Deinococcus</taxon>
    </lineage>
</organism>
<dbReference type="Pfam" id="PF00583">
    <property type="entry name" value="Acetyltransf_1"/>
    <property type="match status" value="1"/>
</dbReference>
<dbReference type="InterPro" id="IPR000182">
    <property type="entry name" value="GNAT_dom"/>
</dbReference>
<keyword evidence="5" id="KW-1185">Reference proteome</keyword>
<evidence type="ECO:0000256" key="2">
    <source>
        <dbReference type="ARBA" id="ARBA00023315"/>
    </source>
</evidence>
<proteinExistence type="predicted"/>